<dbReference type="InterPro" id="IPR044839">
    <property type="entry name" value="NDR1-like"/>
</dbReference>
<evidence type="ECO:0008006" key="7">
    <source>
        <dbReference type="Google" id="ProtNLM"/>
    </source>
</evidence>
<dbReference type="GO" id="GO:0016020">
    <property type="term" value="C:membrane"/>
    <property type="evidence" value="ECO:0007669"/>
    <property type="project" value="UniProtKB-SubCell"/>
</dbReference>
<feature type="compositionally biased region" description="Low complexity" evidence="3">
    <location>
        <begin position="69"/>
        <end position="101"/>
    </location>
</feature>
<keyword evidence="2 4" id="KW-0472">Membrane</keyword>
<keyword evidence="4" id="KW-1133">Transmembrane helix</keyword>
<keyword evidence="6" id="KW-1185">Reference proteome</keyword>
<evidence type="ECO:0000256" key="2">
    <source>
        <dbReference type="ARBA" id="ARBA00023136"/>
    </source>
</evidence>
<feature type="compositionally biased region" description="Basic and acidic residues" evidence="3">
    <location>
        <begin position="1"/>
        <end position="20"/>
    </location>
</feature>
<name>A0ABC8U2L4_9AQUA</name>
<organism evidence="5 6">
    <name type="scientific">Ilex paraguariensis</name>
    <name type="common">yerba mate</name>
    <dbReference type="NCBI Taxonomy" id="185542"/>
    <lineage>
        <taxon>Eukaryota</taxon>
        <taxon>Viridiplantae</taxon>
        <taxon>Streptophyta</taxon>
        <taxon>Embryophyta</taxon>
        <taxon>Tracheophyta</taxon>
        <taxon>Spermatophyta</taxon>
        <taxon>Magnoliopsida</taxon>
        <taxon>eudicotyledons</taxon>
        <taxon>Gunneridae</taxon>
        <taxon>Pentapetalae</taxon>
        <taxon>asterids</taxon>
        <taxon>campanulids</taxon>
        <taxon>Aquifoliales</taxon>
        <taxon>Aquifoliaceae</taxon>
        <taxon>Ilex</taxon>
    </lineage>
</organism>
<evidence type="ECO:0000256" key="1">
    <source>
        <dbReference type="ARBA" id="ARBA00004370"/>
    </source>
</evidence>
<comment type="subcellular location">
    <subcellularLocation>
        <location evidence="1">Membrane</location>
    </subcellularLocation>
</comment>
<feature type="compositionally biased region" description="Low complexity" evidence="3">
    <location>
        <begin position="29"/>
        <end position="42"/>
    </location>
</feature>
<comment type="caution">
    <text evidence="5">The sequence shown here is derived from an EMBL/GenBank/DDBJ whole genome shotgun (WGS) entry which is preliminary data.</text>
</comment>
<reference evidence="5 6" key="1">
    <citation type="submission" date="2024-02" db="EMBL/GenBank/DDBJ databases">
        <authorList>
            <person name="Vignale AGUSTIN F."/>
            <person name="Sosa J E."/>
            <person name="Modenutti C."/>
        </authorList>
    </citation>
    <scope>NUCLEOTIDE SEQUENCE [LARGE SCALE GENOMIC DNA]</scope>
</reference>
<feature type="region of interest" description="Disordered" evidence="3">
    <location>
        <begin position="1"/>
        <end position="110"/>
    </location>
</feature>
<feature type="transmembrane region" description="Helical" evidence="4">
    <location>
        <begin position="120"/>
        <end position="143"/>
    </location>
</feature>
<evidence type="ECO:0000256" key="3">
    <source>
        <dbReference type="SAM" id="MobiDB-lite"/>
    </source>
</evidence>
<keyword evidence="4" id="KW-0812">Transmembrane</keyword>
<evidence type="ECO:0000313" key="6">
    <source>
        <dbReference type="Proteomes" id="UP001642360"/>
    </source>
</evidence>
<proteinExistence type="predicted"/>
<gene>
    <name evidence="5" type="ORF">ILEXP_LOCUS45833</name>
</gene>
<dbReference type="EMBL" id="CAUOFW020006725">
    <property type="protein sequence ID" value="CAK9175997.1"/>
    <property type="molecule type" value="Genomic_DNA"/>
</dbReference>
<protein>
    <recommendedName>
        <fullName evidence="7">Late embryogenesis abundant protein LEA-2 subgroup domain-containing protein</fullName>
    </recommendedName>
</protein>
<dbReference type="PANTHER" id="PTHR31234">
    <property type="entry name" value="LATE EMBRYOGENESIS ABUNDANT (LEA) HYDROXYPROLINE-RICH GLYCOPROTEIN FAMILY"/>
    <property type="match status" value="1"/>
</dbReference>
<dbReference type="AlphaFoldDB" id="A0ABC8U2L4"/>
<evidence type="ECO:0000313" key="5">
    <source>
        <dbReference type="EMBL" id="CAK9175997.1"/>
    </source>
</evidence>
<dbReference type="PANTHER" id="PTHR31234:SF42">
    <property type="entry name" value="LATE EMBRYOGENESIS ABUNDANT (LEA) HYDROXYPROLINE-RICH GLYCOPROTEIN FAMILY"/>
    <property type="match status" value="1"/>
</dbReference>
<accession>A0ABC8U2L4</accession>
<sequence length="298" mass="33958">MYRQRETNPHFRLAQEHLSPEHVPNLHAPSQPQPQNQHLQPQHGSNTHVPSRKEAQPQPHRHSRRKNLPPDSRQGSSQPQPQPQPQAQSQSQAQPQHSNQPTNGQHQAASLRVPTPHKTLFCALFWIIIIVGGLAILLVYVIFRPKSPKFDVSSATLNAAYLDMGYLLNADLTLLANFTNPNKKASVDFHYMVIGLYYGRDLIASRYIYPFSVTRRESKFANVHMITSQVRLSILQSQQLRREMEGGRVNFEVKGMFRIRFNLAGFLRYTYWLYGHCTIVVTGPPSGALVAKKCITKR</sequence>
<evidence type="ECO:0000256" key="4">
    <source>
        <dbReference type="SAM" id="Phobius"/>
    </source>
</evidence>
<dbReference type="Proteomes" id="UP001642360">
    <property type="component" value="Unassembled WGS sequence"/>
</dbReference>